<dbReference type="RefSeq" id="WP_322538332.1">
    <property type="nucleotide sequence ID" value="NZ_JAOBTW010000001.1"/>
</dbReference>
<accession>A0ABU5LLF1</accession>
<sequence>MKNIYDKILDLYLSDERSLKLLAEKTPYDKFNFYRGADLRGIDLSGQDLTGMNFEGADLRFSVLDNIVYDAGAFNGSILDPNQEWITDNYEYYYDDLINHPIDEILIYCSIRPNIVDLCLKALNINYTNFSSKAFISVNALRKSRSEGVIAHETAFKIFTTIKELSNNKPPNFKVYIESLMKQPFVQFLSGGMNAPFKNISKSRMKNILDMRKEIVEIHKFANINQGSDAWRSTPESLEWLLQYYRTYYKR</sequence>
<reference evidence="2" key="1">
    <citation type="submission" date="2023-07" db="EMBL/GenBank/DDBJ databases">
        <title>Whole genome sequence analysis of rice epiphytic Sphingomonas sanguinis OsEp_Plm_15B2.</title>
        <authorList>
            <person name="Sahu K.P."/>
            <person name="Asharani P."/>
            <person name="Reddy B."/>
            <person name="Kumar A."/>
        </authorList>
    </citation>
    <scope>NUCLEOTIDE SEQUENCE [LARGE SCALE GENOMIC DNA]</scope>
    <source>
        <strain evidence="2">OsEp_Plm_15B2</strain>
    </source>
</reference>
<dbReference type="SUPFAM" id="SSF141571">
    <property type="entry name" value="Pentapeptide repeat-like"/>
    <property type="match status" value="1"/>
</dbReference>
<keyword evidence="2" id="KW-1185">Reference proteome</keyword>
<dbReference type="Pfam" id="PF00805">
    <property type="entry name" value="Pentapeptide"/>
    <property type="match status" value="1"/>
</dbReference>
<proteinExistence type="predicted"/>
<dbReference type="EMBL" id="JAOBTW010000001">
    <property type="protein sequence ID" value="MDZ7280748.1"/>
    <property type="molecule type" value="Genomic_DNA"/>
</dbReference>
<dbReference type="Gene3D" id="2.160.20.80">
    <property type="entry name" value="E3 ubiquitin-protein ligase SopA"/>
    <property type="match status" value="1"/>
</dbReference>
<protein>
    <submittedName>
        <fullName evidence="1">Pentapeptide repeat-containing protein</fullName>
    </submittedName>
</protein>
<dbReference type="Proteomes" id="UP001292182">
    <property type="component" value="Unassembled WGS sequence"/>
</dbReference>
<evidence type="ECO:0000313" key="2">
    <source>
        <dbReference type="Proteomes" id="UP001292182"/>
    </source>
</evidence>
<evidence type="ECO:0000313" key="1">
    <source>
        <dbReference type="EMBL" id="MDZ7280748.1"/>
    </source>
</evidence>
<comment type="caution">
    <text evidence="1">The sequence shown here is derived from an EMBL/GenBank/DDBJ whole genome shotgun (WGS) entry which is preliminary data.</text>
</comment>
<gene>
    <name evidence="1" type="ORF">N4G62_01745</name>
</gene>
<dbReference type="InterPro" id="IPR001646">
    <property type="entry name" value="5peptide_repeat"/>
</dbReference>
<organism evidence="1 2">
    <name type="scientific">Sphingomonas sanguinis</name>
    <dbReference type="NCBI Taxonomy" id="33051"/>
    <lineage>
        <taxon>Bacteria</taxon>
        <taxon>Pseudomonadati</taxon>
        <taxon>Pseudomonadota</taxon>
        <taxon>Alphaproteobacteria</taxon>
        <taxon>Sphingomonadales</taxon>
        <taxon>Sphingomonadaceae</taxon>
        <taxon>Sphingomonas</taxon>
    </lineage>
</organism>
<name>A0ABU5LLF1_9SPHN</name>